<organism evidence="2 3">
    <name type="scientific">Schizopora paradoxa</name>
    <dbReference type="NCBI Taxonomy" id="27342"/>
    <lineage>
        <taxon>Eukaryota</taxon>
        <taxon>Fungi</taxon>
        <taxon>Dikarya</taxon>
        <taxon>Basidiomycota</taxon>
        <taxon>Agaricomycotina</taxon>
        <taxon>Agaricomycetes</taxon>
        <taxon>Hymenochaetales</taxon>
        <taxon>Schizoporaceae</taxon>
        <taxon>Schizopora</taxon>
    </lineage>
</organism>
<evidence type="ECO:0000259" key="1">
    <source>
        <dbReference type="PROSITE" id="PS51186"/>
    </source>
</evidence>
<dbReference type="Pfam" id="PF00583">
    <property type="entry name" value="Acetyltransf_1"/>
    <property type="match status" value="1"/>
</dbReference>
<dbReference type="Gene3D" id="3.40.630.30">
    <property type="match status" value="1"/>
</dbReference>
<proteinExistence type="predicted"/>
<feature type="domain" description="N-acetyltransferase" evidence="1">
    <location>
        <begin position="98"/>
        <end position="251"/>
    </location>
</feature>
<dbReference type="EMBL" id="KQ085902">
    <property type="protein sequence ID" value="KLO17623.1"/>
    <property type="molecule type" value="Genomic_DNA"/>
</dbReference>
<dbReference type="GO" id="GO:0016747">
    <property type="term" value="F:acyltransferase activity, transferring groups other than amino-acyl groups"/>
    <property type="evidence" value="ECO:0007669"/>
    <property type="project" value="InterPro"/>
</dbReference>
<dbReference type="OrthoDB" id="10264707at2759"/>
<evidence type="ECO:0000313" key="3">
    <source>
        <dbReference type="Proteomes" id="UP000053477"/>
    </source>
</evidence>
<reference evidence="2 3" key="1">
    <citation type="submission" date="2015-04" db="EMBL/GenBank/DDBJ databases">
        <title>Complete genome sequence of Schizopora paradoxa KUC8140, a cosmopolitan wood degrader in East Asia.</title>
        <authorList>
            <consortium name="DOE Joint Genome Institute"/>
            <person name="Min B."/>
            <person name="Park H."/>
            <person name="Jang Y."/>
            <person name="Kim J.-J."/>
            <person name="Kim K.H."/>
            <person name="Pangilinan J."/>
            <person name="Lipzen A."/>
            <person name="Riley R."/>
            <person name="Grigoriev I.V."/>
            <person name="Spatafora J.W."/>
            <person name="Choi I.-G."/>
        </authorList>
    </citation>
    <scope>NUCLEOTIDE SEQUENCE [LARGE SCALE GENOMIC DNA]</scope>
    <source>
        <strain evidence="2 3">KUC8140</strain>
    </source>
</reference>
<dbReference type="PANTHER" id="PTHR43138">
    <property type="entry name" value="ACETYLTRANSFERASE, GNAT FAMILY"/>
    <property type="match status" value="1"/>
</dbReference>
<evidence type="ECO:0000313" key="2">
    <source>
        <dbReference type="EMBL" id="KLO17623.1"/>
    </source>
</evidence>
<dbReference type="SUPFAM" id="SSF55729">
    <property type="entry name" value="Acyl-CoA N-acyltransferases (Nat)"/>
    <property type="match status" value="1"/>
</dbReference>
<keyword evidence="3" id="KW-1185">Reference proteome</keyword>
<name>A0A0H2S7I4_9AGAM</name>
<protein>
    <recommendedName>
        <fullName evidence="1">N-acetyltransferase domain-containing protein</fullName>
    </recommendedName>
</protein>
<dbReference type="Proteomes" id="UP000053477">
    <property type="component" value="Unassembled WGS sequence"/>
</dbReference>
<dbReference type="PROSITE" id="PS51186">
    <property type="entry name" value="GNAT"/>
    <property type="match status" value="1"/>
</dbReference>
<dbReference type="InterPro" id="IPR016181">
    <property type="entry name" value="Acyl_CoA_acyltransferase"/>
</dbReference>
<dbReference type="GO" id="GO:0005634">
    <property type="term" value="C:nucleus"/>
    <property type="evidence" value="ECO:0007669"/>
    <property type="project" value="TreeGrafter"/>
</dbReference>
<sequence>MSAYGAIERSWTSRTLRSTIWKAPSRASSDEAEQFVVLFHLTLRDTEQQSRDGLVAFMHNEFADEIERGQTYPQETAPGSRYTLDAFTAYFFAADVFVGLICASDCLLQAGIDEEKIRVDAVEFLEAEVDFDSIRNGRDWGDCVAGFYYIKPNYPGRSSHNCNAGFFTSHLQRGKGFATILAKSYLHYAPQLGYKASVFNLVYANNQASIRIWDKLGFTRAGLIPKAGRLKKSDGDGEEYVDALVYYKSFE</sequence>
<dbReference type="AlphaFoldDB" id="A0A0H2S7I4"/>
<dbReference type="STRING" id="27342.A0A0H2S7I4"/>
<dbReference type="PANTHER" id="PTHR43138:SF1">
    <property type="entry name" value="N-ACETYLTRANSFERASE ACA1"/>
    <property type="match status" value="1"/>
</dbReference>
<gene>
    <name evidence="2" type="ORF">SCHPADRAFT_846113</name>
</gene>
<accession>A0A0H2S7I4</accession>
<dbReference type="InterPro" id="IPR052742">
    <property type="entry name" value="Mito_N-acetyltransferase"/>
</dbReference>
<dbReference type="InterPro" id="IPR000182">
    <property type="entry name" value="GNAT_dom"/>
</dbReference>
<dbReference type="InParanoid" id="A0A0H2S7I4"/>